<sequence>MKKGADSISDFVLRIKNVGDALLATSEDVKDRDLVVSLMYGVGHDFDSIVSVITAQQRFITFEDAHFLLLTHEQRLHHLDSSSQLDIGQSSANYATNSSQEKKKDT</sequence>
<organism evidence="1 2">
    <name type="scientific">Dipteronia dyeriana</name>
    <dbReference type="NCBI Taxonomy" id="168575"/>
    <lineage>
        <taxon>Eukaryota</taxon>
        <taxon>Viridiplantae</taxon>
        <taxon>Streptophyta</taxon>
        <taxon>Embryophyta</taxon>
        <taxon>Tracheophyta</taxon>
        <taxon>Spermatophyta</taxon>
        <taxon>Magnoliopsida</taxon>
        <taxon>eudicotyledons</taxon>
        <taxon>Gunneridae</taxon>
        <taxon>Pentapetalae</taxon>
        <taxon>rosids</taxon>
        <taxon>malvids</taxon>
        <taxon>Sapindales</taxon>
        <taxon>Sapindaceae</taxon>
        <taxon>Hippocastanoideae</taxon>
        <taxon>Acereae</taxon>
        <taxon>Dipteronia</taxon>
    </lineage>
</organism>
<dbReference type="EMBL" id="JANJYI010000004">
    <property type="protein sequence ID" value="KAK2654134.1"/>
    <property type="molecule type" value="Genomic_DNA"/>
</dbReference>
<gene>
    <name evidence="1" type="ORF">Ddye_013990</name>
</gene>
<dbReference type="PANTHER" id="PTHR47481">
    <property type="match status" value="1"/>
</dbReference>
<proteinExistence type="predicted"/>
<keyword evidence="2" id="KW-1185">Reference proteome</keyword>
<protein>
    <submittedName>
        <fullName evidence="1">Uncharacterized protein</fullName>
    </submittedName>
</protein>
<comment type="caution">
    <text evidence="1">The sequence shown here is derived from an EMBL/GenBank/DDBJ whole genome shotgun (WGS) entry which is preliminary data.</text>
</comment>
<dbReference type="PANTHER" id="PTHR47481:SF22">
    <property type="entry name" value="RETROTRANSPOSON GAG DOMAIN-CONTAINING PROTEIN"/>
    <property type="match status" value="1"/>
</dbReference>
<evidence type="ECO:0000313" key="1">
    <source>
        <dbReference type="EMBL" id="KAK2654134.1"/>
    </source>
</evidence>
<accession>A0AAD9X7F1</accession>
<dbReference type="AlphaFoldDB" id="A0AAD9X7F1"/>
<evidence type="ECO:0000313" key="2">
    <source>
        <dbReference type="Proteomes" id="UP001280121"/>
    </source>
</evidence>
<name>A0AAD9X7F1_9ROSI</name>
<dbReference type="Proteomes" id="UP001280121">
    <property type="component" value="Unassembled WGS sequence"/>
</dbReference>
<reference evidence="1" key="1">
    <citation type="journal article" date="2023" name="Plant J.">
        <title>Genome sequences and population genomics provide insights into the demographic history, inbreeding, and mutation load of two 'living fossil' tree species of Dipteronia.</title>
        <authorList>
            <person name="Feng Y."/>
            <person name="Comes H.P."/>
            <person name="Chen J."/>
            <person name="Zhu S."/>
            <person name="Lu R."/>
            <person name="Zhang X."/>
            <person name="Li P."/>
            <person name="Qiu J."/>
            <person name="Olsen K.M."/>
            <person name="Qiu Y."/>
        </authorList>
    </citation>
    <scope>NUCLEOTIDE SEQUENCE</scope>
    <source>
        <strain evidence="1">KIB01</strain>
    </source>
</reference>